<dbReference type="SUPFAM" id="SSF57424">
    <property type="entry name" value="LDL receptor-like module"/>
    <property type="match status" value="2"/>
</dbReference>
<accession>A0AAV2I251</accession>
<feature type="binding site" evidence="7">
    <location>
        <position position="128"/>
    </location>
    <ligand>
        <name>Ca(2+)</name>
        <dbReference type="ChEBI" id="CHEBI:29108"/>
        <label>1</label>
    </ligand>
</feature>
<feature type="disulfide bond" evidence="8">
    <location>
        <begin position="515"/>
        <end position="533"/>
    </location>
</feature>
<evidence type="ECO:0000256" key="7">
    <source>
        <dbReference type="PIRSR" id="PIRSR001155-4"/>
    </source>
</evidence>
<dbReference type="Gene3D" id="4.10.400.10">
    <property type="entry name" value="Low-density Lipoprotein Receptor"/>
    <property type="match status" value="2"/>
</dbReference>
<dbReference type="PROSITE" id="PS50240">
    <property type="entry name" value="TRYPSIN_DOM"/>
    <property type="match status" value="1"/>
</dbReference>
<feature type="disulfide bond" evidence="6">
    <location>
        <begin position="416"/>
        <end position="515"/>
    </location>
</feature>
<name>A0AAV2I251_LYMST</name>
<dbReference type="InterPro" id="IPR018114">
    <property type="entry name" value="TRYPSIN_HIS"/>
</dbReference>
<feature type="disulfide bond" evidence="8">
    <location>
        <begin position="527"/>
        <end position="542"/>
    </location>
</feature>
<dbReference type="InterPro" id="IPR002172">
    <property type="entry name" value="LDrepeatLR_classA_rpt"/>
</dbReference>
<dbReference type="GO" id="GO:0046872">
    <property type="term" value="F:metal ion binding"/>
    <property type="evidence" value="ECO:0007669"/>
    <property type="project" value="UniProtKB-KW"/>
</dbReference>
<evidence type="ECO:0000256" key="2">
    <source>
        <dbReference type="ARBA" id="ARBA00022801"/>
    </source>
</evidence>
<dbReference type="GO" id="GO:0006508">
    <property type="term" value="P:proteolysis"/>
    <property type="evidence" value="ECO:0007669"/>
    <property type="project" value="UniProtKB-KW"/>
</dbReference>
<dbReference type="PRINTS" id="PR00722">
    <property type="entry name" value="CHYMOTRYPSIN"/>
</dbReference>
<dbReference type="CDD" id="cd00112">
    <property type="entry name" value="LDLa"/>
    <property type="match status" value="2"/>
</dbReference>
<dbReference type="Proteomes" id="UP001497497">
    <property type="component" value="Unassembled WGS sequence"/>
</dbReference>
<keyword evidence="14" id="KW-1185">Reference proteome</keyword>
<dbReference type="InterPro" id="IPR024175">
    <property type="entry name" value="Pept_S1A_C1r/C1S/mannan-bd"/>
</dbReference>
<dbReference type="FunFam" id="2.40.10.10:FF:000003">
    <property type="entry name" value="Transmembrane serine protease 3"/>
    <property type="match status" value="1"/>
</dbReference>
<feature type="active site" description="Charge relay system" evidence="5">
    <location>
        <position position="599"/>
    </location>
</feature>
<feature type="binding site" evidence="7">
    <location>
        <position position="138"/>
    </location>
    <ligand>
        <name>Ca(2+)</name>
        <dbReference type="ChEBI" id="CHEBI:29108"/>
        <label>1</label>
    </ligand>
</feature>
<sequence length="798" mass="87492">MDETLTGFKSTIWIFLSLTFLLYPSDGAAVTSVSCPPQAVKCNSTNTCIQSKYVCDGDADCQDGEDELNCNVQASGCGDQAYKTAPSGSLASMDYPKNYSSFANCQWHINVPSGFLLRLEFTGIFDIEKSRRDQCVYDSVSVHQEEPWLFIGQFCGTARPGPVTLNSRKALVEFRSDGQTNGQGFQLMWTAQKDYRDAGDQATVGSLTSSAAAITTTVYPLCNNVMKYGGEVGHIESPNYQFGQPYPAPLYCRWHIILDPGFVVALDFEYLNIGEFDGDTCQDAWLEVYDGPDDGSPLVAKLCDAIVPAAIVSSSPTMFITMSAFSNNGQKRGFRAEYRALKTEPETTTTIGPLPPGCDGTPLVLSSDNGYITTPFYNHITLYPDGIDCEWVLVAPAGRVLTIKFHEFDLENSGGCDYDYLRIYDTLNVLIPNEEFNVNQANGSISTDTANETLESNLTQIASLCGIMLPYDIETGTSRAVLKFHSDAQYGAYGFNLSFTSGYPTEKCDAGEFKCGVPGCVNLTVVCDGVNDCSDGSDEALCYTPQCGRPLVRLQDTRIVGGSESPEGAWPWIVSITDSQGHLCGATLIHPQWAVTAAHCFETVFNRNYEDFIIIAGRHQLRVPDSHEQQRAVADVYMHREYVSSTSLNDVAVIKLREPFNLTDYVSAACLPRHKIPEETTCYIIGWGNTLGTCCTNKLKQAAVPIIKNSVCGGPDYYGDRLMDHMMCAGFPEGGVDSCDGDSGGPLMCESTLQDKHWELQGVTSWGVLCAIPKQPGVYTVVYDYLPWIQQTIALHWH</sequence>
<dbReference type="PANTHER" id="PTHR24252:SF7">
    <property type="entry name" value="HYALIN"/>
    <property type="match status" value="1"/>
</dbReference>
<evidence type="ECO:0000313" key="14">
    <source>
        <dbReference type="Proteomes" id="UP001497497"/>
    </source>
</evidence>
<feature type="domain" description="CUB" evidence="11">
    <location>
        <begin position="358"/>
        <end position="502"/>
    </location>
</feature>
<dbReference type="PROSITE" id="PS50068">
    <property type="entry name" value="LDLRA_2"/>
    <property type="match status" value="2"/>
</dbReference>
<dbReference type="FunFam" id="2.60.120.290:FF:000005">
    <property type="entry name" value="Procollagen C-endopeptidase enhancer 1"/>
    <property type="match status" value="1"/>
</dbReference>
<evidence type="ECO:0000256" key="1">
    <source>
        <dbReference type="ARBA" id="ARBA00022670"/>
    </source>
</evidence>
<protein>
    <submittedName>
        <fullName evidence="13">Uncharacterized protein</fullName>
    </submittedName>
</protein>
<feature type="disulfide bond" evidence="6">
    <location>
        <begin position="281"/>
        <end position="303"/>
    </location>
</feature>
<feature type="disulfide bond" evidence="8">
    <location>
        <begin position="508"/>
        <end position="520"/>
    </location>
</feature>
<feature type="disulfide bond" evidence="6">
    <location>
        <begin position="739"/>
        <end position="770"/>
    </location>
</feature>
<dbReference type="SMART" id="SM00020">
    <property type="entry name" value="Tryp_SPc"/>
    <property type="match status" value="1"/>
</dbReference>
<organism evidence="13 14">
    <name type="scientific">Lymnaea stagnalis</name>
    <name type="common">Great pond snail</name>
    <name type="synonym">Helix stagnalis</name>
    <dbReference type="NCBI Taxonomy" id="6523"/>
    <lineage>
        <taxon>Eukaryota</taxon>
        <taxon>Metazoa</taxon>
        <taxon>Spiralia</taxon>
        <taxon>Lophotrochozoa</taxon>
        <taxon>Mollusca</taxon>
        <taxon>Gastropoda</taxon>
        <taxon>Heterobranchia</taxon>
        <taxon>Euthyneura</taxon>
        <taxon>Panpulmonata</taxon>
        <taxon>Hygrophila</taxon>
        <taxon>Lymnaeoidea</taxon>
        <taxon>Lymnaeidae</taxon>
        <taxon>Lymnaea</taxon>
    </lineage>
</organism>
<dbReference type="PROSITE" id="PS00134">
    <property type="entry name" value="TRYPSIN_HIS"/>
    <property type="match status" value="1"/>
</dbReference>
<dbReference type="SUPFAM" id="SSF49854">
    <property type="entry name" value="Spermadhesin, CUB domain"/>
    <property type="match status" value="3"/>
</dbReference>
<dbReference type="AlphaFoldDB" id="A0AAV2I251"/>
<feature type="domain" description="CUB" evidence="11">
    <location>
        <begin position="222"/>
        <end position="341"/>
    </location>
</feature>
<dbReference type="SMART" id="SM00042">
    <property type="entry name" value="CUB"/>
    <property type="match status" value="3"/>
</dbReference>
<feature type="binding site" evidence="7">
    <location>
        <position position="177"/>
    </location>
    <ligand>
        <name>Ca(2+)</name>
        <dbReference type="ChEBI" id="CHEBI:29108"/>
        <label>1</label>
    </ligand>
</feature>
<keyword evidence="3 9" id="KW-0720">Serine protease</keyword>
<feature type="active site" description="Charge relay system" evidence="5">
    <location>
        <position position="743"/>
    </location>
</feature>
<keyword evidence="4 6" id="KW-1015">Disulfide bond</keyword>
<dbReference type="PANTHER" id="PTHR24252">
    <property type="entry name" value="ACROSIN-RELATED"/>
    <property type="match status" value="1"/>
</dbReference>
<keyword evidence="7" id="KW-0106">Calcium</keyword>
<dbReference type="InterPro" id="IPR035914">
    <property type="entry name" value="Sperma_CUB_dom_sf"/>
</dbReference>
<dbReference type="Gene3D" id="2.40.10.10">
    <property type="entry name" value="Trypsin-like serine proteases"/>
    <property type="match status" value="1"/>
</dbReference>
<proteinExistence type="predicted"/>
<keyword evidence="1 9" id="KW-0645">Protease</keyword>
<evidence type="ECO:0000259" key="12">
    <source>
        <dbReference type="PROSITE" id="PS50240"/>
    </source>
</evidence>
<keyword evidence="2 9" id="KW-0378">Hydrolase</keyword>
<evidence type="ECO:0000256" key="5">
    <source>
        <dbReference type="PIRSR" id="PIRSR001155-1"/>
    </source>
</evidence>
<feature type="binding site" evidence="7">
    <location>
        <position position="194"/>
    </location>
    <ligand>
        <name>Ca(2+)</name>
        <dbReference type="ChEBI" id="CHEBI:29108"/>
        <label>2</label>
    </ligand>
</feature>
<feature type="disulfide bond" evidence="8">
    <location>
        <begin position="55"/>
        <end position="70"/>
    </location>
</feature>
<evidence type="ECO:0000256" key="10">
    <source>
        <dbReference type="SAM" id="SignalP"/>
    </source>
</evidence>
<evidence type="ECO:0000256" key="9">
    <source>
        <dbReference type="RuleBase" id="RU363034"/>
    </source>
</evidence>
<dbReference type="InterPro" id="IPR001314">
    <property type="entry name" value="Peptidase_S1A"/>
</dbReference>
<dbReference type="GO" id="GO:0009566">
    <property type="term" value="P:fertilization"/>
    <property type="evidence" value="ECO:0007669"/>
    <property type="project" value="UniProtKB-ARBA"/>
</dbReference>
<dbReference type="SUPFAM" id="SSF50494">
    <property type="entry name" value="Trypsin-like serine proteases"/>
    <property type="match status" value="1"/>
</dbReference>
<evidence type="ECO:0000259" key="11">
    <source>
        <dbReference type="PROSITE" id="PS01180"/>
    </source>
</evidence>
<comment type="caution">
    <text evidence="8">Lacks conserved residue(s) required for the propagation of feature annotation.</text>
</comment>
<dbReference type="PIRSF" id="PIRSF001155">
    <property type="entry name" value="C1r_C1s_MASP"/>
    <property type="match status" value="1"/>
</dbReference>
<evidence type="ECO:0000256" key="6">
    <source>
        <dbReference type="PIRSR" id="PIRSR001155-2"/>
    </source>
</evidence>
<dbReference type="Pfam" id="PF00057">
    <property type="entry name" value="Ldl_recept_a"/>
    <property type="match status" value="2"/>
</dbReference>
<dbReference type="GO" id="GO:0005576">
    <property type="term" value="C:extracellular region"/>
    <property type="evidence" value="ECO:0007669"/>
    <property type="project" value="InterPro"/>
</dbReference>
<keyword evidence="7" id="KW-0479">Metal-binding</keyword>
<dbReference type="GO" id="GO:0006956">
    <property type="term" value="P:complement activation"/>
    <property type="evidence" value="ECO:0007669"/>
    <property type="project" value="InterPro"/>
</dbReference>
<dbReference type="Gene3D" id="2.60.120.290">
    <property type="entry name" value="Spermadhesin, CUB domain"/>
    <property type="match status" value="3"/>
</dbReference>
<feature type="disulfide bond" evidence="6">
    <location>
        <begin position="712"/>
        <end position="728"/>
    </location>
</feature>
<dbReference type="InterPro" id="IPR043504">
    <property type="entry name" value="Peptidase_S1_PA_chymotrypsin"/>
</dbReference>
<dbReference type="PROSITE" id="PS00135">
    <property type="entry name" value="TRYPSIN_SER"/>
    <property type="match status" value="1"/>
</dbReference>
<feature type="signal peptide" evidence="10">
    <location>
        <begin position="1"/>
        <end position="27"/>
    </location>
</feature>
<dbReference type="Pfam" id="PF00431">
    <property type="entry name" value="CUB"/>
    <property type="match status" value="3"/>
</dbReference>
<dbReference type="CDD" id="cd00041">
    <property type="entry name" value="CUB"/>
    <property type="match status" value="3"/>
</dbReference>
<dbReference type="InterPro" id="IPR036055">
    <property type="entry name" value="LDL_receptor-like_sf"/>
</dbReference>
<feature type="active site" description="Charge relay system" evidence="5">
    <location>
        <position position="650"/>
    </location>
</feature>
<dbReference type="CDD" id="cd00190">
    <property type="entry name" value="Tryp_SPc"/>
    <property type="match status" value="1"/>
</dbReference>
<dbReference type="PROSITE" id="PS01180">
    <property type="entry name" value="CUB"/>
    <property type="match status" value="3"/>
</dbReference>
<dbReference type="Pfam" id="PF00089">
    <property type="entry name" value="Trypsin"/>
    <property type="match status" value="1"/>
</dbReference>
<dbReference type="InterPro" id="IPR001254">
    <property type="entry name" value="Trypsin_dom"/>
</dbReference>
<gene>
    <name evidence="13" type="ORF">GSLYS_00014265001</name>
</gene>
<dbReference type="InterPro" id="IPR023415">
    <property type="entry name" value="LDLR_class-A_CS"/>
</dbReference>
<keyword evidence="10" id="KW-0732">Signal</keyword>
<dbReference type="SMART" id="SM00192">
    <property type="entry name" value="LDLa"/>
    <property type="match status" value="2"/>
</dbReference>
<dbReference type="InterPro" id="IPR009003">
    <property type="entry name" value="Peptidase_S1_PA"/>
</dbReference>
<feature type="disulfide bond" evidence="6">
    <location>
        <begin position="135"/>
        <end position="155"/>
    </location>
</feature>
<dbReference type="InterPro" id="IPR000859">
    <property type="entry name" value="CUB_dom"/>
</dbReference>
<evidence type="ECO:0000256" key="3">
    <source>
        <dbReference type="ARBA" id="ARBA00022825"/>
    </source>
</evidence>
<feature type="domain" description="Peptidase S1" evidence="12">
    <location>
        <begin position="559"/>
        <end position="794"/>
    </location>
</feature>
<feature type="chain" id="PRO_5043584493" evidence="10">
    <location>
        <begin position="28"/>
        <end position="798"/>
    </location>
</feature>
<comment type="caution">
    <text evidence="13">The sequence shown here is derived from an EMBL/GenBank/DDBJ whole genome shotgun (WGS) entry which is preliminary data.</text>
</comment>
<evidence type="ECO:0000256" key="8">
    <source>
        <dbReference type="PROSITE-ProRule" id="PRU00124"/>
    </source>
</evidence>
<reference evidence="13 14" key="1">
    <citation type="submission" date="2024-04" db="EMBL/GenBank/DDBJ databases">
        <authorList>
            <consortium name="Genoscope - CEA"/>
            <person name="William W."/>
        </authorList>
    </citation>
    <scope>NUCLEOTIDE SEQUENCE [LARGE SCALE GENOMIC DNA]</scope>
</reference>
<feature type="domain" description="CUB" evidence="11">
    <location>
        <begin position="77"/>
        <end position="192"/>
    </location>
</feature>
<dbReference type="InterPro" id="IPR033116">
    <property type="entry name" value="TRYPSIN_SER"/>
</dbReference>
<evidence type="ECO:0000313" key="13">
    <source>
        <dbReference type="EMBL" id="CAL1540616.1"/>
    </source>
</evidence>
<feature type="disulfide bond" description="Interchain (between heavy and light chains)" evidence="6">
    <location>
        <begin position="547"/>
        <end position="670"/>
    </location>
</feature>
<feature type="disulfide bond" evidence="6">
    <location>
        <begin position="222"/>
        <end position="252"/>
    </location>
</feature>
<evidence type="ECO:0000256" key="4">
    <source>
        <dbReference type="ARBA" id="ARBA00023157"/>
    </source>
</evidence>
<dbReference type="EMBL" id="CAXITT010000390">
    <property type="protein sequence ID" value="CAL1540616.1"/>
    <property type="molecule type" value="Genomic_DNA"/>
</dbReference>
<dbReference type="PROSITE" id="PS01209">
    <property type="entry name" value="LDLRA_1"/>
    <property type="match status" value="2"/>
</dbReference>
<dbReference type="GO" id="GO:0004252">
    <property type="term" value="F:serine-type endopeptidase activity"/>
    <property type="evidence" value="ECO:0007669"/>
    <property type="project" value="InterPro"/>
</dbReference>